<dbReference type="InterPro" id="IPR012338">
    <property type="entry name" value="Beta-lactam/transpept-like"/>
</dbReference>
<dbReference type="InterPro" id="IPR001466">
    <property type="entry name" value="Beta-lactam-related"/>
</dbReference>
<evidence type="ECO:0000313" key="2">
    <source>
        <dbReference type="EMBL" id="QLY82204.1"/>
    </source>
</evidence>
<sequence>MNQRKKIEFERIISNNYNNIAGIVVQKNGKLLYENYFNKYTASNTVHIASVTKSIFSALIGIALEKEHIKSLDQKVLDFFPEYKILEVEKAIQNITIRHMLTMTAPYKYKKEPYEKFFESDNWIKAALDLLGGKEPSEEFTYSAIIGTHILSGILVKATGQSIFDFAKENLFTPLEINVKQSVTLGSKEEHIAFFQEKNISGWATDPQGINTAAWGLTLTPMDMTKIGQLYLDKGLWNGNKIVPKWWVDESTIEHSRWDKLPYGYLWWIIDNNEHIYAAIGDGGNVIYINEKKKLVISIASLPSKKAKDRIKLIREYIEPLFENEA</sequence>
<evidence type="ECO:0000259" key="1">
    <source>
        <dbReference type="Pfam" id="PF00144"/>
    </source>
</evidence>
<dbReference type="Gene3D" id="3.40.710.10">
    <property type="entry name" value="DD-peptidase/beta-lactamase superfamily"/>
    <property type="match status" value="1"/>
</dbReference>
<dbReference type="GO" id="GO:0016787">
    <property type="term" value="F:hydrolase activity"/>
    <property type="evidence" value="ECO:0007669"/>
    <property type="project" value="UniProtKB-KW"/>
</dbReference>
<protein>
    <submittedName>
        <fullName evidence="2">Serine hydrolase</fullName>
    </submittedName>
</protein>
<dbReference type="PANTHER" id="PTHR43283:SF7">
    <property type="entry name" value="BETA-LACTAMASE-RELATED DOMAIN-CONTAINING PROTEIN"/>
    <property type="match status" value="1"/>
</dbReference>
<name>A0A7D7AH97_9CLOT</name>
<gene>
    <name evidence="2" type="ORF">HZF06_11635</name>
</gene>
<reference evidence="2 3" key="1">
    <citation type="submission" date="2020-07" db="EMBL/GenBank/DDBJ databases">
        <title>Electron transfer.</title>
        <authorList>
            <person name="Huang L."/>
            <person name="Liu X."/>
            <person name="Zhou S."/>
        </authorList>
    </citation>
    <scope>NUCLEOTIDE SEQUENCE [LARGE SCALE GENOMIC DNA]</scope>
    <source>
        <strain evidence="2 3">Lx1</strain>
    </source>
</reference>
<dbReference type="InterPro" id="IPR050789">
    <property type="entry name" value="Diverse_Enzym_Activities"/>
</dbReference>
<accession>A0A7D7AH97</accession>
<dbReference type="Pfam" id="PF00144">
    <property type="entry name" value="Beta-lactamase"/>
    <property type="match status" value="1"/>
</dbReference>
<feature type="domain" description="Beta-lactamase-related" evidence="1">
    <location>
        <begin position="22"/>
        <end position="301"/>
    </location>
</feature>
<dbReference type="Proteomes" id="UP000512286">
    <property type="component" value="Chromosome"/>
</dbReference>
<keyword evidence="2" id="KW-0378">Hydrolase</keyword>
<proteinExistence type="predicted"/>
<dbReference type="AlphaFoldDB" id="A0A7D7AH97"/>
<organism evidence="2 3">
    <name type="scientific">Clostridium intestinale</name>
    <dbReference type="NCBI Taxonomy" id="36845"/>
    <lineage>
        <taxon>Bacteria</taxon>
        <taxon>Bacillati</taxon>
        <taxon>Bacillota</taxon>
        <taxon>Clostridia</taxon>
        <taxon>Eubacteriales</taxon>
        <taxon>Clostridiaceae</taxon>
        <taxon>Clostridium</taxon>
    </lineage>
</organism>
<dbReference type="SUPFAM" id="SSF56601">
    <property type="entry name" value="beta-lactamase/transpeptidase-like"/>
    <property type="match status" value="1"/>
</dbReference>
<dbReference type="PANTHER" id="PTHR43283">
    <property type="entry name" value="BETA-LACTAMASE-RELATED"/>
    <property type="match status" value="1"/>
</dbReference>
<dbReference type="RefSeq" id="WP_021801923.1">
    <property type="nucleotide sequence ID" value="NZ_CP059378.1"/>
</dbReference>
<dbReference type="EMBL" id="CP059378">
    <property type="protein sequence ID" value="QLY82204.1"/>
    <property type="molecule type" value="Genomic_DNA"/>
</dbReference>
<evidence type="ECO:0000313" key="3">
    <source>
        <dbReference type="Proteomes" id="UP000512286"/>
    </source>
</evidence>
<dbReference type="KEGG" id="cint:HZF06_11635"/>